<evidence type="ECO:0000256" key="5">
    <source>
        <dbReference type="SAM" id="Phobius"/>
    </source>
</evidence>
<dbReference type="PANTHER" id="PTHR24171">
    <property type="entry name" value="ANKYRIN REPEAT DOMAIN-CONTAINING PROTEIN 39-RELATED"/>
    <property type="match status" value="1"/>
</dbReference>
<feature type="transmembrane region" description="Helical" evidence="5">
    <location>
        <begin position="309"/>
        <end position="330"/>
    </location>
</feature>
<name>A0A1Q9EFX7_SYMMI</name>
<dbReference type="SMART" id="SM00248">
    <property type="entry name" value="ANK"/>
    <property type="match status" value="3"/>
</dbReference>
<dbReference type="InterPro" id="IPR036770">
    <property type="entry name" value="Ankyrin_rpt-contain_sf"/>
</dbReference>
<dbReference type="EMBL" id="LSRX01000163">
    <property type="protein sequence ID" value="OLQ06291.1"/>
    <property type="molecule type" value="Genomic_DNA"/>
</dbReference>
<dbReference type="AlphaFoldDB" id="A0A1Q9EFX7"/>
<keyword evidence="5" id="KW-1133">Transmembrane helix</keyword>
<gene>
    <name evidence="6" type="primary">ANK1</name>
    <name evidence="6" type="ORF">AK812_SmicGene10412</name>
</gene>
<evidence type="ECO:0000256" key="3">
    <source>
        <dbReference type="PROSITE-ProRule" id="PRU00023"/>
    </source>
</evidence>
<dbReference type="Gene3D" id="1.25.40.20">
    <property type="entry name" value="Ankyrin repeat-containing domain"/>
    <property type="match status" value="1"/>
</dbReference>
<feature type="repeat" description="ANK" evidence="3">
    <location>
        <begin position="740"/>
        <end position="772"/>
    </location>
</feature>
<feature type="transmembrane region" description="Helical" evidence="5">
    <location>
        <begin position="342"/>
        <end position="367"/>
    </location>
</feature>
<reference evidence="6 7" key="1">
    <citation type="submission" date="2016-02" db="EMBL/GenBank/DDBJ databases">
        <title>Genome analysis of coral dinoflagellate symbionts highlights evolutionary adaptations to a symbiotic lifestyle.</title>
        <authorList>
            <person name="Aranda M."/>
            <person name="Li Y."/>
            <person name="Liew Y.J."/>
            <person name="Baumgarten S."/>
            <person name="Simakov O."/>
            <person name="Wilson M."/>
            <person name="Piel J."/>
            <person name="Ashoor H."/>
            <person name="Bougouffa S."/>
            <person name="Bajic V.B."/>
            <person name="Ryu T."/>
            <person name="Ravasi T."/>
            <person name="Bayer T."/>
            <person name="Micklem G."/>
            <person name="Kim H."/>
            <person name="Bhak J."/>
            <person name="Lajeunesse T.C."/>
            <person name="Voolstra C.R."/>
        </authorList>
    </citation>
    <scope>NUCLEOTIDE SEQUENCE [LARGE SCALE GENOMIC DNA]</scope>
    <source>
        <strain evidence="6 7">CCMP2467</strain>
    </source>
</reference>
<keyword evidence="2 3" id="KW-0040">ANK repeat</keyword>
<protein>
    <submittedName>
        <fullName evidence="6">Ankyrin-1</fullName>
    </submittedName>
</protein>
<dbReference type="InterPro" id="IPR002110">
    <property type="entry name" value="Ankyrin_rpt"/>
</dbReference>
<feature type="transmembrane region" description="Helical" evidence="5">
    <location>
        <begin position="406"/>
        <end position="426"/>
    </location>
</feature>
<sequence>MKAINTNSAKRFRKAIAISGRSQRAMEMLRITVGTQSISPLDWAIKSGSFQVARAMIDDLLTIRADRDNYYYGYDALFERHPDILNILSATRGQGLLPALLNGLLWRSKVTQNKTRRVNYYVKHLIQDQEGLFNAKQISVIIKTGDPKLMRHPVVSFVFNMLWSRLASIEFLKSRVLFMIQVVIFVLAQSILPRVAPKRESEPLRILLFSCRCSIYLFDMFLLLCAHIKYIVTDIRERSFIFVLGIPCPAYLKDLASALQLAMVIDLVFMCTQEPIFHCLANMHGIYEGAGLFSTHCPEAQGQTTVYSVFSQIGVLLHWLLLVDCCIFSLRLSSYFLTCFHVLAELLYFLSAILFLVLMFACSIAALDTLQGDFRSIAAGVRTLTKITLGMYPSEKIVELHDSPRILGLLIVFIVVVVVFLLNLLIAQLAGAYRKVYGDMEGFARLFRSGITVSTVRNLRPKRWAAFLKSLNFQERIEFNEGDIGIAGGIQVLESATLNPTNEERIRRFGGSTAPDMPWPEEESREKGNLDARLVRLEKLVLRATKKLTSSSSTSASGGSSFSGWSSFTEIDRTRDSGPGILPKYGTGISSKFGSDGLMVQFQSKDDYSDGNHNPTTDHQCPAAMASDFVLAAVAAVVTAVALLATMFWVNRWVQKQSVAEHYKGATTARCSKSAKLLFDAVASGDLHTCREELQLRPEFKEAVNGAGETPLAVASRQGDLATCKLLISLRADVESVDASNSTPLGLAARSGHREICQLLLDHGADIEAADCGAVKA</sequence>
<feature type="transmembrane region" description="Helical" evidence="5">
    <location>
        <begin position="175"/>
        <end position="192"/>
    </location>
</feature>
<dbReference type="Pfam" id="PF12796">
    <property type="entry name" value="Ank_2"/>
    <property type="match status" value="1"/>
</dbReference>
<feature type="region of interest" description="Disordered" evidence="4">
    <location>
        <begin position="507"/>
        <end position="528"/>
    </location>
</feature>
<evidence type="ECO:0000256" key="1">
    <source>
        <dbReference type="ARBA" id="ARBA00022737"/>
    </source>
</evidence>
<keyword evidence="5" id="KW-0472">Membrane</keyword>
<organism evidence="6 7">
    <name type="scientific">Symbiodinium microadriaticum</name>
    <name type="common">Dinoflagellate</name>
    <name type="synonym">Zooxanthella microadriatica</name>
    <dbReference type="NCBI Taxonomy" id="2951"/>
    <lineage>
        <taxon>Eukaryota</taxon>
        <taxon>Sar</taxon>
        <taxon>Alveolata</taxon>
        <taxon>Dinophyceae</taxon>
        <taxon>Suessiales</taxon>
        <taxon>Symbiodiniaceae</taxon>
        <taxon>Symbiodinium</taxon>
    </lineage>
</organism>
<keyword evidence="5" id="KW-0812">Transmembrane</keyword>
<keyword evidence="7" id="KW-1185">Reference proteome</keyword>
<dbReference type="PANTHER" id="PTHR24171:SF9">
    <property type="entry name" value="ANKYRIN REPEAT DOMAIN-CONTAINING PROTEIN 39"/>
    <property type="match status" value="1"/>
</dbReference>
<evidence type="ECO:0000313" key="7">
    <source>
        <dbReference type="Proteomes" id="UP000186817"/>
    </source>
</evidence>
<feature type="repeat" description="ANK" evidence="3">
    <location>
        <begin position="707"/>
        <end position="739"/>
    </location>
</feature>
<feature type="transmembrane region" description="Helical" evidence="5">
    <location>
        <begin position="629"/>
        <end position="650"/>
    </location>
</feature>
<accession>A0A1Q9EFX7</accession>
<dbReference type="PROSITE" id="PS50088">
    <property type="entry name" value="ANK_REPEAT"/>
    <property type="match status" value="2"/>
</dbReference>
<evidence type="ECO:0000256" key="2">
    <source>
        <dbReference type="ARBA" id="ARBA00023043"/>
    </source>
</evidence>
<comment type="caution">
    <text evidence="6">The sequence shown here is derived from an EMBL/GenBank/DDBJ whole genome shotgun (WGS) entry which is preliminary data.</text>
</comment>
<keyword evidence="1" id="KW-0677">Repeat</keyword>
<feature type="transmembrane region" description="Helical" evidence="5">
    <location>
        <begin position="204"/>
        <end position="228"/>
    </location>
</feature>
<dbReference type="Proteomes" id="UP000186817">
    <property type="component" value="Unassembled WGS sequence"/>
</dbReference>
<dbReference type="OrthoDB" id="431661at2759"/>
<dbReference type="PROSITE" id="PS50297">
    <property type="entry name" value="ANK_REP_REGION"/>
    <property type="match status" value="2"/>
</dbReference>
<evidence type="ECO:0000256" key="4">
    <source>
        <dbReference type="SAM" id="MobiDB-lite"/>
    </source>
</evidence>
<dbReference type="OMA" id="YIEAMAF"/>
<proteinExistence type="predicted"/>
<dbReference type="SUPFAM" id="SSF48403">
    <property type="entry name" value="Ankyrin repeat"/>
    <property type="match status" value="1"/>
</dbReference>
<evidence type="ECO:0000313" key="6">
    <source>
        <dbReference type="EMBL" id="OLQ06291.1"/>
    </source>
</evidence>
<feature type="transmembrane region" description="Helical" evidence="5">
    <location>
        <begin position="240"/>
        <end position="265"/>
    </location>
</feature>